<dbReference type="RefSeq" id="WP_070947895.1">
    <property type="nucleotide sequence ID" value="NZ_MLIQ01000042.1"/>
</dbReference>
<evidence type="ECO:0000313" key="1">
    <source>
        <dbReference type="EMBL" id="OHU47276.1"/>
    </source>
</evidence>
<sequence>MPRELTTDERLRYASMFGLRIYRENPGMSVGESFVAGLRRADEAKIITREELLLNSEAQLPDYLSKVWSDPAGHGLLTDELSLEDHADVALEARVSVIDRYENPIAKISSAQED</sequence>
<evidence type="ECO:0000313" key="2">
    <source>
        <dbReference type="Proteomes" id="UP000180043"/>
    </source>
</evidence>
<reference evidence="1 2" key="1">
    <citation type="submission" date="2016-10" db="EMBL/GenBank/DDBJ databases">
        <title>Evaluation of Human, Veterinary and Environmental Mycobacterium chelonae Isolates by Core Genome Phylogenomic Analysis, Targeted Gene Comparison, and Anti-microbial Susceptibility Patterns: A Tale of Mistaken Identities.</title>
        <authorList>
            <person name="Fogelson S.B."/>
            <person name="Camus A.C."/>
            <person name="Lorenz W."/>
            <person name="Vasireddy R."/>
            <person name="Vasireddy S."/>
            <person name="Smith T."/>
            <person name="Brown-Elliott B.A."/>
            <person name="Wallace R.J.Jr."/>
            <person name="Hasan N.A."/>
            <person name="Reischl U."/>
            <person name="Sanchez S."/>
        </authorList>
    </citation>
    <scope>NUCLEOTIDE SEQUENCE [LARGE SCALE GENOMIC DNA]</scope>
    <source>
        <strain evidence="1 2">15515</strain>
    </source>
</reference>
<organism evidence="1 2">
    <name type="scientific">Mycobacteroides chelonae</name>
    <name type="common">Mycobacterium chelonae</name>
    <dbReference type="NCBI Taxonomy" id="1774"/>
    <lineage>
        <taxon>Bacteria</taxon>
        <taxon>Bacillati</taxon>
        <taxon>Actinomycetota</taxon>
        <taxon>Actinomycetes</taxon>
        <taxon>Mycobacteriales</taxon>
        <taxon>Mycobacteriaceae</taxon>
        <taxon>Mycobacteroides</taxon>
    </lineage>
</organism>
<accession>A0A1S1LIN5</accession>
<dbReference type="Proteomes" id="UP000180043">
    <property type="component" value="Unassembled WGS sequence"/>
</dbReference>
<dbReference type="AlphaFoldDB" id="A0A1S1LIN5"/>
<comment type="caution">
    <text evidence="1">The sequence shown here is derived from an EMBL/GenBank/DDBJ whole genome shotgun (WGS) entry which is preliminary data.</text>
</comment>
<protein>
    <submittedName>
        <fullName evidence="1">Uncharacterized protein</fullName>
    </submittedName>
</protein>
<proteinExistence type="predicted"/>
<name>A0A1S1LIN5_MYCCH</name>
<gene>
    <name evidence="1" type="ORF">BKG82_26870</name>
</gene>
<dbReference type="EMBL" id="MLIQ01000042">
    <property type="protein sequence ID" value="OHU47276.1"/>
    <property type="molecule type" value="Genomic_DNA"/>
</dbReference>